<evidence type="ECO:0000256" key="2">
    <source>
        <dbReference type="ARBA" id="ARBA00010488"/>
    </source>
</evidence>
<evidence type="ECO:0000256" key="7">
    <source>
        <dbReference type="SAM" id="Phobius"/>
    </source>
</evidence>
<dbReference type="AlphaFoldDB" id="A0A7R7EJ94"/>
<keyword evidence="5" id="KW-0777">Teichoic acid biosynthesis</keyword>
<dbReference type="Gene3D" id="3.40.50.12580">
    <property type="match status" value="1"/>
</dbReference>
<dbReference type="PANTHER" id="PTHR37316">
    <property type="entry name" value="TEICHOIC ACID GLYCEROL-PHOSPHATE PRIMASE"/>
    <property type="match status" value="1"/>
</dbReference>
<proteinExistence type="inferred from homology"/>
<evidence type="ECO:0000256" key="4">
    <source>
        <dbReference type="ARBA" id="ARBA00022679"/>
    </source>
</evidence>
<evidence type="ECO:0000256" key="5">
    <source>
        <dbReference type="ARBA" id="ARBA00022944"/>
    </source>
</evidence>
<evidence type="ECO:0000256" key="3">
    <source>
        <dbReference type="ARBA" id="ARBA00022475"/>
    </source>
</evidence>
<dbReference type="GO" id="GO:0019350">
    <property type="term" value="P:teichoic acid biosynthetic process"/>
    <property type="evidence" value="ECO:0007669"/>
    <property type="project" value="UniProtKB-KW"/>
</dbReference>
<keyword evidence="3" id="KW-1003">Cell membrane</keyword>
<keyword evidence="7" id="KW-1133">Transmembrane helix</keyword>
<keyword evidence="9" id="KW-1185">Reference proteome</keyword>
<keyword evidence="6 7" id="KW-0472">Membrane</keyword>
<dbReference type="Proteomes" id="UP000595897">
    <property type="component" value="Chromosome"/>
</dbReference>
<dbReference type="InterPro" id="IPR043149">
    <property type="entry name" value="TagF_N"/>
</dbReference>
<keyword evidence="7" id="KW-0812">Transmembrane</keyword>
<gene>
    <name evidence="8" type="ORF">bsdtb5_10830</name>
</gene>
<dbReference type="RefSeq" id="WP_271715048.1">
    <property type="nucleotide sequence ID" value="NZ_AP024169.1"/>
</dbReference>
<dbReference type="Gene3D" id="3.40.50.11820">
    <property type="match status" value="1"/>
</dbReference>
<dbReference type="InterPro" id="IPR051612">
    <property type="entry name" value="Teichoic_Acid_Biosynth"/>
</dbReference>
<comment type="subcellular location">
    <subcellularLocation>
        <location evidence="1">Cell membrane</location>
        <topology evidence="1">Peripheral membrane protein</topology>
    </subcellularLocation>
</comment>
<dbReference type="Pfam" id="PF04464">
    <property type="entry name" value="Glyphos_transf"/>
    <property type="match status" value="1"/>
</dbReference>
<dbReference type="PANTHER" id="PTHR37316:SF2">
    <property type="entry name" value="TEICHOIC ACID RIBITOL-PHOSPHATE POLYMERASE TARK"/>
    <property type="match status" value="1"/>
</dbReference>
<evidence type="ECO:0000313" key="8">
    <source>
        <dbReference type="EMBL" id="BCN29788.1"/>
    </source>
</evidence>
<keyword evidence="4" id="KW-0808">Transferase</keyword>
<dbReference type="GO" id="GO:0047355">
    <property type="term" value="F:CDP-glycerol glycerophosphotransferase activity"/>
    <property type="evidence" value="ECO:0007669"/>
    <property type="project" value="InterPro"/>
</dbReference>
<evidence type="ECO:0000313" key="9">
    <source>
        <dbReference type="Proteomes" id="UP000595897"/>
    </source>
</evidence>
<protein>
    <submittedName>
        <fullName evidence="8">Uncharacterized protein</fullName>
    </submittedName>
</protein>
<sequence>MKPNIIIDHMVAKDGYLHLHIQGVLENCHRKDKIRILLLFTHDKENRRLPVEIKYRYKELPSLSCELEGEIVVDLPFVFYKEQEFLSCNMKLILEYGMDEIDNIPFAVDKNIDIEGIEVSQNNLVIIQKLFQRKVHKKEGFFYRIYQVISFIVCFLFLPFFLIDALLAIKGVITQYPKNSKEKGIKAILRHINYRTKRISGLSYSTRDLKTQFFTICYNLMKTKPIIDNRILFLSERLTNEKGNLLRIYHDLATIDDKLEYILWQKEKTVSQMSLKELYTVAKYIATSKVVVLDDFYPQLHALYVKKETTIIQLWHACGAFKTFGFTRMGKPGGVAQDSLNHRSYDLVFVSGENIRGVYSETFGIPIENVKALGVPRTDVFFDKEYEGQVKEKLINRYPNLRDKKVILFAPTFRGDGNRDAYYPVQKLNLNHLLESLPDDYVIIIKNHPFVKNKFVYDLKYSNRVVDTFTSTEDINDLLFVTDLLITDYSSVIFEAALRDIPMIFYTFDLEDYMENRDIYYDYSNFVPGPIVMDQEELIREILVARENNRDSRQFREYFLDALDGKSTKRITDYIYNNYFSKQVS</sequence>
<dbReference type="InterPro" id="IPR007554">
    <property type="entry name" value="Glycerophosphate_synth"/>
</dbReference>
<accession>A0A7R7EJ94</accession>
<dbReference type="SUPFAM" id="SSF53756">
    <property type="entry name" value="UDP-Glycosyltransferase/glycogen phosphorylase"/>
    <property type="match status" value="1"/>
</dbReference>
<name>A0A7R7EJ94_9FIRM</name>
<feature type="transmembrane region" description="Helical" evidence="7">
    <location>
        <begin position="141"/>
        <end position="169"/>
    </location>
</feature>
<dbReference type="KEGG" id="ahb:bsdtb5_10830"/>
<dbReference type="EMBL" id="AP024169">
    <property type="protein sequence ID" value="BCN29788.1"/>
    <property type="molecule type" value="Genomic_DNA"/>
</dbReference>
<dbReference type="GO" id="GO:0005886">
    <property type="term" value="C:plasma membrane"/>
    <property type="evidence" value="ECO:0007669"/>
    <property type="project" value="UniProtKB-SubCell"/>
</dbReference>
<evidence type="ECO:0000256" key="1">
    <source>
        <dbReference type="ARBA" id="ARBA00004202"/>
    </source>
</evidence>
<comment type="similarity">
    <text evidence="2">Belongs to the CDP-glycerol glycerophosphotransferase family.</text>
</comment>
<organism evidence="8 9">
    <name type="scientific">Anaeromicropila herbilytica</name>
    <dbReference type="NCBI Taxonomy" id="2785025"/>
    <lineage>
        <taxon>Bacteria</taxon>
        <taxon>Bacillati</taxon>
        <taxon>Bacillota</taxon>
        <taxon>Clostridia</taxon>
        <taxon>Lachnospirales</taxon>
        <taxon>Lachnospiraceae</taxon>
        <taxon>Anaeromicropila</taxon>
    </lineage>
</organism>
<evidence type="ECO:0000256" key="6">
    <source>
        <dbReference type="ARBA" id="ARBA00023136"/>
    </source>
</evidence>
<reference evidence="8 9" key="1">
    <citation type="submission" date="2020-11" db="EMBL/GenBank/DDBJ databases">
        <title>Draft genome sequencing of a Lachnospiraceae strain isolated from anoxic soil subjected to BSD treatment.</title>
        <authorList>
            <person name="Uek A."/>
            <person name="Tonouchi A."/>
        </authorList>
    </citation>
    <scope>NUCLEOTIDE SEQUENCE [LARGE SCALE GENOMIC DNA]</scope>
    <source>
        <strain evidence="8 9">TB5</strain>
    </source>
</reference>
<dbReference type="InterPro" id="IPR043148">
    <property type="entry name" value="TagF_C"/>
</dbReference>